<gene>
    <name evidence="1" type="ORF">G9Q37_05445</name>
</gene>
<dbReference type="Pfam" id="PF11651">
    <property type="entry name" value="P22_CoatProtein"/>
    <property type="match status" value="1"/>
</dbReference>
<accession>A0A6G8IET0</accession>
<dbReference type="EMBL" id="CP049989">
    <property type="protein sequence ID" value="QIM51621.1"/>
    <property type="molecule type" value="Genomic_DNA"/>
</dbReference>
<sequence length="403" mass="42658">MTNTLVTCSIVAKESLAILKNMLSFSANVNRDFESEFTSNMSRGYAPGQTINIKRPPRYTYRSGRVAVPQATVETTVPLTLNQGGCDINFTSIERTLSITKLEDKLMAAMAPVANEIDRQGLELARYNVYNALNPTGALPSSAANAIAAMTSLGQRLDEMAAPRDRRRALISNPALNAALVQGFGGYFNNPSKISDQYNTGMLSDSFGFVTGMDQNVAVHTNGAATATNINGAGQTGSTVTVVATTGGTLTRGTVITLPGVFAVNPQSRQSTGQLAQFVVTADVTVGSTSIPISPAIVTSGAFQNVTASPTTGQPYVIVGAASTNYGCNVAYHKDAFTLAMVPMWAPPGGKGVIDVAQETMDGFTLKVTEFYDGVNDNSIMRIDVLFGWAATYPELACKYYTV</sequence>
<reference evidence="1 2" key="1">
    <citation type="submission" date="2020-03" db="EMBL/GenBank/DDBJ databases">
        <title>Hydrogenophaga sp. nov. isolated from cyanobacterial mat.</title>
        <authorList>
            <person name="Thorat V."/>
            <person name="Kirdat K."/>
            <person name="Tiwarekar B."/>
            <person name="Costa E.D."/>
            <person name="Yadav A."/>
        </authorList>
    </citation>
    <scope>NUCLEOTIDE SEQUENCE [LARGE SCALE GENOMIC DNA]</scope>
    <source>
        <strain evidence="1 2">BA0156</strain>
    </source>
</reference>
<dbReference type="RefSeq" id="WP_166225660.1">
    <property type="nucleotide sequence ID" value="NZ_CP049989.1"/>
</dbReference>
<evidence type="ECO:0008006" key="3">
    <source>
        <dbReference type="Google" id="ProtNLM"/>
    </source>
</evidence>
<dbReference type="Proteomes" id="UP000503162">
    <property type="component" value="Chromosome"/>
</dbReference>
<evidence type="ECO:0000313" key="1">
    <source>
        <dbReference type="EMBL" id="QIM51621.1"/>
    </source>
</evidence>
<dbReference type="AlphaFoldDB" id="A0A6G8IET0"/>
<organism evidence="1 2">
    <name type="scientific">Hydrogenophaga crocea</name>
    <dbReference type="NCBI Taxonomy" id="2716225"/>
    <lineage>
        <taxon>Bacteria</taxon>
        <taxon>Pseudomonadati</taxon>
        <taxon>Pseudomonadota</taxon>
        <taxon>Betaproteobacteria</taxon>
        <taxon>Burkholderiales</taxon>
        <taxon>Comamonadaceae</taxon>
        <taxon>Hydrogenophaga</taxon>
    </lineage>
</organism>
<name>A0A6G8IET0_9BURK</name>
<keyword evidence="2" id="KW-1185">Reference proteome</keyword>
<proteinExistence type="predicted"/>
<dbReference type="KEGG" id="hcz:G9Q37_05445"/>
<dbReference type="InterPro" id="IPR024659">
    <property type="entry name" value="Phage_coat_Gp5"/>
</dbReference>
<dbReference type="Gene3D" id="2.40.30.240">
    <property type="match status" value="1"/>
</dbReference>
<protein>
    <recommendedName>
        <fullName evidence="3">Major capsid protein Gp5</fullName>
    </recommendedName>
</protein>
<evidence type="ECO:0000313" key="2">
    <source>
        <dbReference type="Proteomes" id="UP000503162"/>
    </source>
</evidence>